<evidence type="ECO:0000256" key="2">
    <source>
        <dbReference type="ARBA" id="ARBA00022840"/>
    </source>
</evidence>
<evidence type="ECO:0000313" key="6">
    <source>
        <dbReference type="Proteomes" id="UP001150907"/>
    </source>
</evidence>
<dbReference type="Pfam" id="PF00501">
    <property type="entry name" value="AMP-binding"/>
    <property type="match status" value="1"/>
</dbReference>
<keyword evidence="5" id="KW-0436">Ligase</keyword>
<dbReference type="SUPFAM" id="SSF56801">
    <property type="entry name" value="Acetyl-CoA synthetase-like"/>
    <property type="match status" value="1"/>
</dbReference>
<feature type="region of interest" description="Disordered" evidence="3">
    <location>
        <begin position="43"/>
        <end position="68"/>
    </location>
</feature>
<accession>A0A9W8BJP3</accession>
<gene>
    <name evidence="5" type="primary">FAA2_5</name>
    <name evidence="5" type="ORF">H4R26_002508</name>
</gene>
<dbReference type="GO" id="GO:0004467">
    <property type="term" value="F:long-chain fatty acid-CoA ligase activity"/>
    <property type="evidence" value="ECO:0007669"/>
    <property type="project" value="UniProtKB-EC"/>
</dbReference>
<protein>
    <submittedName>
        <fullName evidence="5">Medium-chain fatty acid-CoA ligase faa2</fullName>
        <ecNumber evidence="5">6.2.1.3</ecNumber>
    </submittedName>
</protein>
<comment type="caution">
    <text evidence="5">The sequence shown here is derived from an EMBL/GenBank/DDBJ whole genome shotgun (WGS) entry which is preliminary data.</text>
</comment>
<name>A0A9W8BJP3_9FUNG</name>
<dbReference type="GO" id="GO:0005524">
    <property type="term" value="F:ATP binding"/>
    <property type="evidence" value="ECO:0007669"/>
    <property type="project" value="UniProtKB-KW"/>
</dbReference>
<dbReference type="GO" id="GO:0016020">
    <property type="term" value="C:membrane"/>
    <property type="evidence" value="ECO:0007669"/>
    <property type="project" value="TreeGrafter"/>
</dbReference>
<sequence>MPLLLDPSTALAAALAAIAAAVYLYYYSPQANQPDVHPLQLARQSSVAPVRESQSETPVLRSKTTPDSTPLLASPPAIATLCDALLSTCSLHRPDALQYIVDEKVCRISDDVVASRAAGLASGLLLRLEASKPSAAIFLPGLPEFLVAYRACISAGIAAIPIFAAASPSAAHAILRHSKTRILITTPALAMSLADLVASTSVAHLVITGELDGSSPADSLRKAVAVVSFAELEASDPSKSNTVDVAPSDPAYVLYSTDEESQALRGVVITHANVLAAVAGLMANLPANQVLTNKDVFMSTAPMSNAANLTFINAALVYGCSICILETTDAESFATHAYSFCPTFTYLEPLITRDLVQLFYSHVVKYPKLEYNIFMAGYRRVVDSLMRGITPKWSFWDFAYFRHYRNVIGGKLRLMYIDGPSTPSKSIEWLRTMHGAHVIPLFGSDQTTAVVTAGAFYDYASAIDTHNVGAPLACNEIKLVDSDAALGLTANDKPYARGAIAVRGPNVATTLWNADHPAEDKLNNGWLELPFFGELLPNGTIDVIGSRQTVMRSALVPSGHLFVERLERALSSSRAVTDLCVVVSDPSSKKLAIVAHPRPMELFAAAKRMKKEYKMKIIDQFPWCADYIRDKLVDTARSTGYAWLADIPLENINVKLVPEPFSVKNNLAMVDGSNNREFARNLASASLSK</sequence>
<evidence type="ECO:0000256" key="3">
    <source>
        <dbReference type="SAM" id="MobiDB-lite"/>
    </source>
</evidence>
<organism evidence="5 6">
    <name type="scientific">Coemansia thaxteri</name>
    <dbReference type="NCBI Taxonomy" id="2663907"/>
    <lineage>
        <taxon>Eukaryota</taxon>
        <taxon>Fungi</taxon>
        <taxon>Fungi incertae sedis</taxon>
        <taxon>Zoopagomycota</taxon>
        <taxon>Kickxellomycotina</taxon>
        <taxon>Kickxellomycetes</taxon>
        <taxon>Kickxellales</taxon>
        <taxon>Kickxellaceae</taxon>
        <taxon>Coemansia</taxon>
    </lineage>
</organism>
<keyword evidence="1" id="KW-0547">Nucleotide-binding</keyword>
<evidence type="ECO:0000313" key="5">
    <source>
        <dbReference type="EMBL" id="KAJ2004438.1"/>
    </source>
</evidence>
<dbReference type="InterPro" id="IPR000873">
    <property type="entry name" value="AMP-dep_synth/lig_dom"/>
</dbReference>
<reference evidence="5" key="1">
    <citation type="submission" date="2022-07" db="EMBL/GenBank/DDBJ databases">
        <title>Phylogenomic reconstructions and comparative analyses of Kickxellomycotina fungi.</title>
        <authorList>
            <person name="Reynolds N.K."/>
            <person name="Stajich J.E."/>
            <person name="Barry K."/>
            <person name="Grigoriev I.V."/>
            <person name="Crous P."/>
            <person name="Smith M.E."/>
        </authorList>
    </citation>
    <scope>NUCLEOTIDE SEQUENCE</scope>
    <source>
        <strain evidence="5">IMI 214461</strain>
    </source>
</reference>
<dbReference type="OrthoDB" id="1700726at2759"/>
<dbReference type="InterPro" id="IPR042099">
    <property type="entry name" value="ANL_N_sf"/>
</dbReference>
<dbReference type="EMBL" id="JANBQF010000154">
    <property type="protein sequence ID" value="KAJ2004438.1"/>
    <property type="molecule type" value="Genomic_DNA"/>
</dbReference>
<dbReference type="EC" id="6.2.1.3" evidence="5"/>
<dbReference type="PANTHER" id="PTHR43272">
    <property type="entry name" value="LONG-CHAIN-FATTY-ACID--COA LIGASE"/>
    <property type="match status" value="1"/>
</dbReference>
<evidence type="ECO:0000259" key="4">
    <source>
        <dbReference type="Pfam" id="PF00501"/>
    </source>
</evidence>
<dbReference type="Gene3D" id="3.40.50.12780">
    <property type="entry name" value="N-terminal domain of ligase-like"/>
    <property type="match status" value="1"/>
</dbReference>
<feature type="domain" description="AMP-dependent synthetase/ligase" evidence="4">
    <location>
        <begin position="112"/>
        <end position="512"/>
    </location>
</feature>
<evidence type="ECO:0000256" key="1">
    <source>
        <dbReference type="ARBA" id="ARBA00022741"/>
    </source>
</evidence>
<keyword evidence="6" id="KW-1185">Reference proteome</keyword>
<proteinExistence type="predicted"/>
<dbReference type="Proteomes" id="UP001150907">
    <property type="component" value="Unassembled WGS sequence"/>
</dbReference>
<dbReference type="PANTHER" id="PTHR43272:SF33">
    <property type="entry name" value="AMP-BINDING DOMAIN-CONTAINING PROTEIN-RELATED"/>
    <property type="match status" value="1"/>
</dbReference>
<keyword evidence="2" id="KW-0067">ATP-binding</keyword>
<dbReference type="AlphaFoldDB" id="A0A9W8BJP3"/>